<dbReference type="InterPro" id="IPR042451">
    <property type="entry name" value="ZPR1_A/B_dom"/>
</dbReference>
<dbReference type="NCBIfam" id="TIGR00310">
    <property type="entry name" value="ZPR1_znf"/>
    <property type="match status" value="1"/>
</dbReference>
<dbReference type="InterPro" id="IPR004457">
    <property type="entry name" value="Znf_ZPR1"/>
</dbReference>
<dbReference type="InterPro" id="IPR040141">
    <property type="entry name" value="ZPR1"/>
</dbReference>
<comment type="caution">
    <text evidence="6">The sequence shown here is derived from an EMBL/GenBank/DDBJ whole genome shotgun (WGS) entry which is preliminary data.</text>
</comment>
<keyword evidence="3" id="KW-0863">Zinc-finger</keyword>
<evidence type="ECO:0000256" key="2">
    <source>
        <dbReference type="ARBA" id="ARBA00022723"/>
    </source>
</evidence>
<dbReference type="GO" id="GO:0008270">
    <property type="term" value="F:zinc ion binding"/>
    <property type="evidence" value="ECO:0007669"/>
    <property type="project" value="UniProtKB-KW"/>
</dbReference>
<organism evidence="6 7">
    <name type="scientific">Hibiscus syriacus</name>
    <name type="common">Rose of Sharon</name>
    <dbReference type="NCBI Taxonomy" id="106335"/>
    <lineage>
        <taxon>Eukaryota</taxon>
        <taxon>Viridiplantae</taxon>
        <taxon>Streptophyta</taxon>
        <taxon>Embryophyta</taxon>
        <taxon>Tracheophyta</taxon>
        <taxon>Spermatophyta</taxon>
        <taxon>Magnoliopsida</taxon>
        <taxon>eudicotyledons</taxon>
        <taxon>Gunneridae</taxon>
        <taxon>Pentapetalae</taxon>
        <taxon>rosids</taxon>
        <taxon>malvids</taxon>
        <taxon>Malvales</taxon>
        <taxon>Malvaceae</taxon>
        <taxon>Malvoideae</taxon>
        <taxon>Hibiscus</taxon>
    </lineage>
</organism>
<dbReference type="InterPro" id="IPR042452">
    <property type="entry name" value="ZPR1_Znf1/2"/>
</dbReference>
<sequence>MEGIPYFQEVIVMASTCDTCGYRNSELKPGGPIPEKGKKITPCVKNINDLSRDVIKSDTASVKVPELELELASGTLGGIVTKVEGLITNISESLERVHRFTFGDSLEESKKNKWLDFKGRLNKEWFRFLRLWDISSVMPQEPSSLLCSWSYLREHSTIWKFIPGVVLWSLWKARNSVVFENWKLDTSSLFFISRFRLAKWFLAKFPNVNIQVDLLIGDPSIADRFPTKSYKRKKAIYWSPPPTDFFKFNVDGATLVGEIGTLVSARVIVVRWIPRSYNSVADKLAKEGIG</sequence>
<dbReference type="SMART" id="SM00709">
    <property type="entry name" value="Zpr1"/>
    <property type="match status" value="1"/>
</dbReference>
<dbReference type="PANTHER" id="PTHR10876:SF0">
    <property type="entry name" value="ZINC FINGER PROTEIN ZPR1"/>
    <property type="match status" value="1"/>
</dbReference>
<feature type="domain" description="Zinc finger ZPR1-type" evidence="5">
    <location>
        <begin position="1"/>
        <end position="139"/>
    </location>
</feature>
<gene>
    <name evidence="6" type="ORF">F3Y22_tig00111741pilonHSYRG00005</name>
</gene>
<keyword evidence="4" id="KW-0862">Zinc</keyword>
<evidence type="ECO:0000256" key="3">
    <source>
        <dbReference type="ARBA" id="ARBA00022771"/>
    </source>
</evidence>
<evidence type="ECO:0000313" key="6">
    <source>
        <dbReference type="EMBL" id="KAE8674621.1"/>
    </source>
</evidence>
<dbReference type="GO" id="GO:0005634">
    <property type="term" value="C:nucleus"/>
    <property type="evidence" value="ECO:0007669"/>
    <property type="project" value="TreeGrafter"/>
</dbReference>
<dbReference type="InterPro" id="IPR056180">
    <property type="entry name" value="ZPR1_jr_dom"/>
</dbReference>
<dbReference type="Gene3D" id="2.20.25.420">
    <property type="entry name" value="ZPR1, zinc finger domain"/>
    <property type="match status" value="1"/>
</dbReference>
<accession>A0A6A2XFG2</accession>
<dbReference type="AlphaFoldDB" id="A0A6A2XFG2"/>
<name>A0A6A2XFG2_HIBSY</name>
<reference evidence="6" key="1">
    <citation type="submission" date="2019-09" db="EMBL/GenBank/DDBJ databases">
        <title>Draft genome information of white flower Hibiscus syriacus.</title>
        <authorList>
            <person name="Kim Y.-M."/>
        </authorList>
    </citation>
    <scope>NUCLEOTIDE SEQUENCE [LARGE SCALE GENOMIC DNA]</scope>
    <source>
        <strain evidence="6">YM2019G1</strain>
    </source>
</reference>
<comment type="similarity">
    <text evidence="1">Belongs to the ZPR1 family.</text>
</comment>
<evidence type="ECO:0000256" key="1">
    <source>
        <dbReference type="ARBA" id="ARBA00008354"/>
    </source>
</evidence>
<dbReference type="PANTHER" id="PTHR10876">
    <property type="entry name" value="ZINC FINGER PROTEIN ZPR1"/>
    <property type="match status" value="1"/>
</dbReference>
<evidence type="ECO:0000259" key="5">
    <source>
        <dbReference type="SMART" id="SM00709"/>
    </source>
</evidence>
<dbReference type="Pfam" id="PF03367">
    <property type="entry name" value="Zn_ribbon_ZPR1"/>
    <property type="match status" value="1"/>
</dbReference>
<proteinExistence type="inferred from homology"/>
<dbReference type="Pfam" id="PF22794">
    <property type="entry name" value="jr-ZPR1"/>
    <property type="match status" value="1"/>
</dbReference>
<dbReference type="EMBL" id="VEPZ02001415">
    <property type="protein sequence ID" value="KAE8674621.1"/>
    <property type="molecule type" value="Genomic_DNA"/>
</dbReference>
<protein>
    <recommendedName>
        <fullName evidence="5">Zinc finger ZPR1-type domain-containing protein</fullName>
    </recommendedName>
</protein>
<evidence type="ECO:0000313" key="7">
    <source>
        <dbReference type="Proteomes" id="UP000436088"/>
    </source>
</evidence>
<keyword evidence="7" id="KW-1185">Reference proteome</keyword>
<dbReference type="Proteomes" id="UP000436088">
    <property type="component" value="Unassembled WGS sequence"/>
</dbReference>
<dbReference type="Gene3D" id="2.60.120.1040">
    <property type="entry name" value="ZPR1, A/B domain"/>
    <property type="match status" value="1"/>
</dbReference>
<keyword evidence="2" id="KW-0479">Metal-binding</keyword>
<evidence type="ECO:0000256" key="4">
    <source>
        <dbReference type="ARBA" id="ARBA00022833"/>
    </source>
</evidence>